<feature type="transmembrane region" description="Helical" evidence="7">
    <location>
        <begin position="150"/>
        <end position="172"/>
    </location>
</feature>
<feature type="transmembrane region" description="Helical" evidence="7">
    <location>
        <begin position="31"/>
        <end position="52"/>
    </location>
</feature>
<dbReference type="RefSeq" id="WP_160203192.1">
    <property type="nucleotide sequence ID" value="NZ_QXWK01000041.1"/>
</dbReference>
<feature type="transmembrane region" description="Helical" evidence="7">
    <location>
        <begin position="428"/>
        <end position="450"/>
    </location>
</feature>
<dbReference type="InterPro" id="IPR006153">
    <property type="entry name" value="Cation/H_exchanger_TM"/>
</dbReference>
<keyword evidence="4 7" id="KW-0812">Transmembrane</keyword>
<evidence type="ECO:0000256" key="3">
    <source>
        <dbReference type="ARBA" id="ARBA00022448"/>
    </source>
</evidence>
<feature type="transmembrane region" description="Helical" evidence="7">
    <location>
        <begin position="297"/>
        <end position="319"/>
    </location>
</feature>
<name>A0A845QQB3_9FIRM</name>
<dbReference type="AlphaFoldDB" id="A0A845QQB3"/>
<feature type="transmembrane region" description="Helical" evidence="7">
    <location>
        <begin position="528"/>
        <end position="551"/>
    </location>
</feature>
<dbReference type="GO" id="GO:0015297">
    <property type="term" value="F:antiporter activity"/>
    <property type="evidence" value="ECO:0007669"/>
    <property type="project" value="InterPro"/>
</dbReference>
<dbReference type="GO" id="GO:0016020">
    <property type="term" value="C:membrane"/>
    <property type="evidence" value="ECO:0007669"/>
    <property type="project" value="UniProtKB-SubCell"/>
</dbReference>
<dbReference type="InterPro" id="IPR038770">
    <property type="entry name" value="Na+/solute_symporter_sf"/>
</dbReference>
<dbReference type="EMBL" id="QXWK01000041">
    <property type="protein sequence ID" value="NBH62907.1"/>
    <property type="molecule type" value="Genomic_DNA"/>
</dbReference>
<dbReference type="GO" id="GO:0006813">
    <property type="term" value="P:potassium ion transport"/>
    <property type="evidence" value="ECO:0007669"/>
    <property type="project" value="InterPro"/>
</dbReference>
<dbReference type="PROSITE" id="PS51202">
    <property type="entry name" value="RCK_C"/>
    <property type="match status" value="1"/>
</dbReference>
<keyword evidence="3" id="KW-0813">Transport</keyword>
<feature type="transmembrane region" description="Helical" evidence="7">
    <location>
        <begin position="6"/>
        <end position="24"/>
    </location>
</feature>
<dbReference type="SUPFAM" id="SSF116726">
    <property type="entry name" value="TrkA C-terminal domain-like"/>
    <property type="match status" value="2"/>
</dbReference>
<feature type="domain" description="RCK C-terminal" evidence="8">
    <location>
        <begin position="572"/>
        <end position="657"/>
    </location>
</feature>
<evidence type="ECO:0000256" key="7">
    <source>
        <dbReference type="SAM" id="Phobius"/>
    </source>
</evidence>
<evidence type="ECO:0000256" key="5">
    <source>
        <dbReference type="ARBA" id="ARBA00022989"/>
    </source>
</evidence>
<feature type="transmembrane region" description="Helical" evidence="7">
    <location>
        <begin position="184"/>
        <end position="209"/>
    </location>
</feature>
<dbReference type="GO" id="GO:1902600">
    <property type="term" value="P:proton transmembrane transport"/>
    <property type="evidence" value="ECO:0007669"/>
    <property type="project" value="InterPro"/>
</dbReference>
<dbReference type="PANTHER" id="PTHR42751:SF3">
    <property type="entry name" value="SODIUM_GLUTAMATE SYMPORTER"/>
    <property type="match status" value="1"/>
</dbReference>
<dbReference type="Gene3D" id="1.20.1530.20">
    <property type="match status" value="1"/>
</dbReference>
<evidence type="ECO:0000256" key="1">
    <source>
        <dbReference type="ARBA" id="ARBA00004141"/>
    </source>
</evidence>
<feature type="transmembrane region" description="Helical" evidence="7">
    <location>
        <begin position="358"/>
        <end position="377"/>
    </location>
</feature>
<dbReference type="GO" id="GO:0008324">
    <property type="term" value="F:monoatomic cation transmembrane transporter activity"/>
    <property type="evidence" value="ECO:0007669"/>
    <property type="project" value="InterPro"/>
</dbReference>
<keyword evidence="6 7" id="KW-0472">Membrane</keyword>
<feature type="transmembrane region" description="Helical" evidence="7">
    <location>
        <begin position="221"/>
        <end position="239"/>
    </location>
</feature>
<dbReference type="Proteomes" id="UP000446866">
    <property type="component" value="Unassembled WGS sequence"/>
</dbReference>
<evidence type="ECO:0000259" key="8">
    <source>
        <dbReference type="PROSITE" id="PS51202"/>
    </source>
</evidence>
<dbReference type="Gene3D" id="3.30.70.1450">
    <property type="entry name" value="Regulator of K+ conductance, C-terminal domain"/>
    <property type="match status" value="2"/>
</dbReference>
<sequence>MHTPDMITDLAVMLLTAGLITILFKKIKQPLILGYILAGFLISPYFPLFFNVEDIDSINLWSEIGVIILMFHIGLEFNLHKLAKLGGTAVISAIIKMGGVMLTGYLVGILMGFSVISSLFLGCMLSISSTAVIQKSFEELEIKGQKYSQLVMGTLVIEDIVGIFMMVVLSTISVSQSVAGKELMISLALMVCYLVVWLLLGIYLLPTFLNKVIKVMNDEMLLILSLGLCFGMVMIANFLGFSSELGAFLAGSLLAGTIHVERVEHLTGGVKDMFVSFFFLSVGMKVDPHAIVNYAPIIAVITVVAVIAKLIFATVGMLLSGQTLNTAVKSGFSLAPIGEFSFIIAALGVSLGVMEENLYPIIVSAAVITTFLTPFLIKNSSSVTDLLQRKLPESLLQKLHQYTSSDQTDDDKDTDWNEYIRKFVSRTALYSVIMLVAVMIGIEGIYPFLAETLTPLSASIATCAIIFFVIAIFVRPMLNPGNALFTSLWLKKRANRLPLIVLSAIRVILTATIAMIPISVLFEINPAYLFIFIIIAVLIAGKSNFLSTAYLRLETQFLRNLNERLIEAEEEKGLHQSWLDTELHIISLIAPESADFLGKHLADLQWGKVYNVYVVKIRHHGKHIILPEPKATIAAGDKVFVVGDLKSIENFYRLVQMKPSKPPRTLKKFMETDYPDADNALSVCAIKVTGNESYAGKTLKNGNIREKFHCMVLGVQQSGYPIIMPDINTLITKEDIIWVMGSNHNVSVIVAESVETAEAADFRPLSRTDR</sequence>
<evidence type="ECO:0000256" key="2">
    <source>
        <dbReference type="ARBA" id="ARBA00005551"/>
    </source>
</evidence>
<comment type="similarity">
    <text evidence="2">Belongs to the monovalent cation:proton antiporter 2 (CPA2) transporter (TC 2.A.37) family.</text>
</comment>
<proteinExistence type="inferred from homology"/>
<feature type="transmembrane region" description="Helical" evidence="7">
    <location>
        <begin position="58"/>
        <end position="75"/>
    </location>
</feature>
<accession>A0A845QQB3</accession>
<dbReference type="InterPro" id="IPR036721">
    <property type="entry name" value="RCK_C_sf"/>
</dbReference>
<keyword evidence="10" id="KW-1185">Reference proteome</keyword>
<dbReference type="PANTHER" id="PTHR42751">
    <property type="entry name" value="SODIUM/HYDROGEN EXCHANGER FAMILY/TRKA DOMAIN PROTEIN"/>
    <property type="match status" value="1"/>
</dbReference>
<evidence type="ECO:0000256" key="6">
    <source>
        <dbReference type="ARBA" id="ARBA00023136"/>
    </source>
</evidence>
<evidence type="ECO:0000313" key="10">
    <source>
        <dbReference type="Proteomes" id="UP000446866"/>
    </source>
</evidence>
<organism evidence="9 10">
    <name type="scientific">Anaerotruncus colihominis</name>
    <dbReference type="NCBI Taxonomy" id="169435"/>
    <lineage>
        <taxon>Bacteria</taxon>
        <taxon>Bacillati</taxon>
        <taxon>Bacillota</taxon>
        <taxon>Clostridia</taxon>
        <taxon>Eubacteriales</taxon>
        <taxon>Oscillospiraceae</taxon>
        <taxon>Anaerotruncus</taxon>
    </lineage>
</organism>
<feature type="transmembrane region" description="Helical" evidence="7">
    <location>
        <begin position="331"/>
        <end position="352"/>
    </location>
</feature>
<evidence type="ECO:0000256" key="4">
    <source>
        <dbReference type="ARBA" id="ARBA00022692"/>
    </source>
</evidence>
<evidence type="ECO:0000313" key="9">
    <source>
        <dbReference type="EMBL" id="NBH62907.1"/>
    </source>
</evidence>
<comment type="subcellular location">
    <subcellularLocation>
        <location evidence="1">Membrane</location>
        <topology evidence="1">Multi-pass membrane protein</topology>
    </subcellularLocation>
</comment>
<feature type="transmembrane region" description="Helical" evidence="7">
    <location>
        <begin position="456"/>
        <end position="478"/>
    </location>
</feature>
<comment type="caution">
    <text evidence="9">The sequence shown here is derived from an EMBL/GenBank/DDBJ whole genome shotgun (WGS) entry which is preliminary data.</text>
</comment>
<feature type="transmembrane region" description="Helical" evidence="7">
    <location>
        <begin position="499"/>
        <end position="522"/>
    </location>
</feature>
<keyword evidence="5 7" id="KW-1133">Transmembrane helix</keyword>
<feature type="transmembrane region" description="Helical" evidence="7">
    <location>
        <begin position="105"/>
        <end position="129"/>
    </location>
</feature>
<reference evidence="9 10" key="1">
    <citation type="submission" date="2018-08" db="EMBL/GenBank/DDBJ databases">
        <title>Murine metabolic-syndrome-specific gut microbial biobank.</title>
        <authorList>
            <person name="Liu C."/>
        </authorList>
    </citation>
    <scope>NUCLEOTIDE SEQUENCE [LARGE SCALE GENOMIC DNA]</scope>
    <source>
        <strain evidence="9 10">28</strain>
    </source>
</reference>
<dbReference type="InterPro" id="IPR006037">
    <property type="entry name" value="RCK_C"/>
</dbReference>
<dbReference type="Pfam" id="PF00999">
    <property type="entry name" value="Na_H_Exchanger"/>
    <property type="match status" value="1"/>
</dbReference>
<protein>
    <recommendedName>
        <fullName evidence="8">RCK C-terminal domain-containing protein</fullName>
    </recommendedName>
</protein>
<dbReference type="Pfam" id="PF02080">
    <property type="entry name" value="TrkA_C"/>
    <property type="match status" value="2"/>
</dbReference>
<gene>
    <name evidence="9" type="ORF">D0435_14775</name>
</gene>